<evidence type="ECO:0000313" key="2">
    <source>
        <dbReference type="EMBL" id="SCE99582.1"/>
    </source>
</evidence>
<dbReference type="RefSeq" id="WP_089006588.1">
    <property type="nucleotide sequence ID" value="NZ_LT607411.1"/>
</dbReference>
<dbReference type="Pfam" id="PF02036">
    <property type="entry name" value="SCP2"/>
    <property type="match status" value="1"/>
</dbReference>
<dbReference type="AlphaFoldDB" id="A0A1C4WTN8"/>
<sequence length="141" mass="15684">MAVNTDFEELKQAIASGSKDDLLAYISGYDGGGDALLDTVFRSMPGYFRPEKAQGQQADFQYRITTDTGVREYFVRVADGVCEAGPGTVENPRVTMSVKLPEFLRLLTGKINGMQAFLTGKVRLSGDMFYATKFENWFDRP</sequence>
<reference evidence="3" key="1">
    <citation type="submission" date="2016-06" db="EMBL/GenBank/DDBJ databases">
        <authorList>
            <person name="Varghese N."/>
            <person name="Submissions Spin"/>
        </authorList>
    </citation>
    <scope>NUCLEOTIDE SEQUENCE [LARGE SCALE GENOMIC DNA]</scope>
    <source>
        <strain evidence="3">DSM 43909</strain>
    </source>
</reference>
<evidence type="ECO:0000313" key="3">
    <source>
        <dbReference type="Proteomes" id="UP000198242"/>
    </source>
</evidence>
<proteinExistence type="predicted"/>
<dbReference type="Proteomes" id="UP000198242">
    <property type="component" value="Chromosome I"/>
</dbReference>
<dbReference type="InterPro" id="IPR003033">
    <property type="entry name" value="SCP2_sterol-bd_dom"/>
</dbReference>
<dbReference type="GO" id="GO:0005829">
    <property type="term" value="C:cytosol"/>
    <property type="evidence" value="ECO:0007669"/>
    <property type="project" value="TreeGrafter"/>
</dbReference>
<feature type="domain" description="SCP2" evidence="1">
    <location>
        <begin position="59"/>
        <end position="139"/>
    </location>
</feature>
<gene>
    <name evidence="2" type="ORF">GA0074695_2744</name>
</gene>
<dbReference type="PANTHER" id="PTHR10094">
    <property type="entry name" value="STEROL CARRIER PROTEIN 2 SCP-2 FAMILY PROTEIN"/>
    <property type="match status" value="1"/>
</dbReference>
<accession>A0A1C4WTN8</accession>
<protein>
    <submittedName>
        <fullName evidence="2">SCP-2 sterol transfer family protein</fullName>
    </submittedName>
</protein>
<name>A0A1C4WTN8_MICVI</name>
<dbReference type="Gene3D" id="3.30.1050.10">
    <property type="entry name" value="SCP2 sterol-binding domain"/>
    <property type="match status" value="1"/>
</dbReference>
<dbReference type="EMBL" id="LT607411">
    <property type="protein sequence ID" value="SCE99582.1"/>
    <property type="molecule type" value="Genomic_DNA"/>
</dbReference>
<evidence type="ECO:0000259" key="1">
    <source>
        <dbReference type="Pfam" id="PF02036"/>
    </source>
</evidence>
<dbReference type="OrthoDB" id="4168175at2"/>
<organism evidence="2 3">
    <name type="scientific">Micromonospora viridifaciens</name>
    <dbReference type="NCBI Taxonomy" id="1881"/>
    <lineage>
        <taxon>Bacteria</taxon>
        <taxon>Bacillati</taxon>
        <taxon>Actinomycetota</taxon>
        <taxon>Actinomycetes</taxon>
        <taxon>Micromonosporales</taxon>
        <taxon>Micromonosporaceae</taxon>
        <taxon>Micromonospora</taxon>
    </lineage>
</organism>
<keyword evidence="3" id="KW-1185">Reference proteome</keyword>
<dbReference type="SUPFAM" id="SSF55718">
    <property type="entry name" value="SCP-like"/>
    <property type="match status" value="1"/>
</dbReference>
<dbReference type="PANTHER" id="PTHR10094:SF25">
    <property type="entry name" value="SCP2 STEROL-BINDING DOMAIN-CONTAINING PROTEIN 1"/>
    <property type="match status" value="1"/>
</dbReference>
<dbReference type="InterPro" id="IPR036527">
    <property type="entry name" value="SCP2_sterol-bd_dom_sf"/>
</dbReference>